<evidence type="ECO:0000313" key="2">
    <source>
        <dbReference type="EMBL" id="VDL93619.1"/>
    </source>
</evidence>
<evidence type="ECO:0000313" key="4">
    <source>
        <dbReference type="WBParaSite" id="SSLN_0000748301-mRNA-1"/>
    </source>
</evidence>
<keyword evidence="3" id="KW-1185">Reference proteome</keyword>
<dbReference type="WBParaSite" id="SSLN_0000748301-mRNA-1">
    <property type="protein sequence ID" value="SSLN_0000748301-mRNA-1"/>
    <property type="gene ID" value="SSLN_0000748301"/>
</dbReference>
<evidence type="ECO:0000256" key="1">
    <source>
        <dbReference type="SAM" id="MobiDB-lite"/>
    </source>
</evidence>
<protein>
    <submittedName>
        <fullName evidence="4">DUF1659 domain-containing protein</fullName>
    </submittedName>
</protein>
<reference evidence="4" key="1">
    <citation type="submission" date="2016-06" db="UniProtKB">
        <authorList>
            <consortium name="WormBaseParasite"/>
        </authorList>
    </citation>
    <scope>IDENTIFICATION</scope>
</reference>
<evidence type="ECO:0000313" key="3">
    <source>
        <dbReference type="Proteomes" id="UP000275846"/>
    </source>
</evidence>
<dbReference type="EMBL" id="UYSU01034047">
    <property type="protein sequence ID" value="VDL93619.1"/>
    <property type="molecule type" value="Genomic_DNA"/>
</dbReference>
<organism evidence="4">
    <name type="scientific">Schistocephalus solidus</name>
    <name type="common">Tapeworm</name>
    <dbReference type="NCBI Taxonomy" id="70667"/>
    <lineage>
        <taxon>Eukaryota</taxon>
        <taxon>Metazoa</taxon>
        <taxon>Spiralia</taxon>
        <taxon>Lophotrochozoa</taxon>
        <taxon>Platyhelminthes</taxon>
        <taxon>Cestoda</taxon>
        <taxon>Eucestoda</taxon>
        <taxon>Diphyllobothriidea</taxon>
        <taxon>Diphyllobothriidae</taxon>
        <taxon>Schistocephalus</taxon>
    </lineage>
</organism>
<dbReference type="OrthoDB" id="10500448at2759"/>
<dbReference type="Proteomes" id="UP000275846">
    <property type="component" value="Unassembled WGS sequence"/>
</dbReference>
<name>A0A183SSN6_SCHSO</name>
<gene>
    <name evidence="2" type="ORF">SSLN_LOCUS7234</name>
</gene>
<feature type="compositionally biased region" description="Basic and acidic residues" evidence="1">
    <location>
        <begin position="38"/>
        <end position="49"/>
    </location>
</feature>
<reference evidence="2 3" key="2">
    <citation type="submission" date="2018-11" db="EMBL/GenBank/DDBJ databases">
        <authorList>
            <consortium name="Pathogen Informatics"/>
        </authorList>
    </citation>
    <scope>NUCLEOTIDE SEQUENCE [LARGE SCALE GENOMIC DNA]</scope>
    <source>
        <strain evidence="2 3">NST_G2</strain>
    </source>
</reference>
<accession>A0A183SSN6</accession>
<dbReference type="AlphaFoldDB" id="A0A183SSN6"/>
<feature type="region of interest" description="Disordered" evidence="1">
    <location>
        <begin position="19"/>
        <end position="49"/>
    </location>
</feature>
<proteinExistence type="predicted"/>
<sequence length="75" mass="8231">MAGYKNAPKYTYLVRASPTRTESGVVGPHPRITYSIESPEKDNSEDLRSSLDEPYAVVALASRLISLLEDSCKDA</sequence>